<dbReference type="KEGG" id="ptq:P700755_000538"/>
<dbReference type="eggNOG" id="COG0618">
    <property type="taxonomic scope" value="Bacteria"/>
</dbReference>
<evidence type="ECO:0000259" key="1">
    <source>
        <dbReference type="Pfam" id="PF01368"/>
    </source>
</evidence>
<dbReference type="Gene3D" id="3.10.310.30">
    <property type="match status" value="1"/>
</dbReference>
<sequence length="337" mass="37732">MRKNTLEGLKDQLNPTSKISIISHKNPDGDALGSSLALHLFLKQLEIPSQVIMPNTYPDFLKWLPNNQDILCYDSKEAECKARLEASDFIFTLDFNHLNRVGSLGDFLRDLKATFVMIDHHQEPSDYADYMLVNTQIASTCELVYEFITSQYPNTSVSADVASCLYTGIMTDTGSFRFPSTTSETHRIIANLIDAGADNSQIHQHIYDNNNISRLHLLGVALNNLKVVEELNTAYIFLSQEDLNLNHFKKGDTEGFVNYGLSIKGIKFAVIFIENKAENIIKISLRSIGDFNVNAFARKHFSGGGHNNAAGGKSDLDLKSTLAEFETTLKHYKEDLL</sequence>
<dbReference type="InterPro" id="IPR001667">
    <property type="entry name" value="DDH_dom"/>
</dbReference>
<evidence type="ECO:0000313" key="4">
    <source>
        <dbReference type="Proteomes" id="UP000008514"/>
    </source>
</evidence>
<feature type="domain" description="DDH" evidence="1">
    <location>
        <begin position="18"/>
        <end position="169"/>
    </location>
</feature>
<accession>K4IEQ3</accession>
<dbReference type="RefSeq" id="WP_015023178.1">
    <property type="nucleotide sequence ID" value="NC_018721.1"/>
</dbReference>
<dbReference type="STRING" id="313595.P700755_000538"/>
<reference evidence="3" key="1">
    <citation type="submission" date="2006-03" db="EMBL/GenBank/DDBJ databases">
        <authorList>
            <person name="Bowman J."/>
            <person name="Ferriera S."/>
            <person name="Johnson J."/>
            <person name="Kravitz S."/>
            <person name="Halpern A."/>
            <person name="Remington K."/>
            <person name="Beeson K."/>
            <person name="Tran B."/>
            <person name="Rogers Y.-H."/>
            <person name="Friedman R."/>
            <person name="Venter J.C."/>
        </authorList>
    </citation>
    <scope>NUCLEOTIDE SEQUENCE [LARGE SCALE GENOMIC DNA]</scope>
    <source>
        <strain evidence="3">ATCC 700755</strain>
    </source>
</reference>
<protein>
    <submittedName>
        <fullName evidence="3">3'-to-5' oligoribonuclease A, putative</fullName>
    </submittedName>
</protein>
<organism evidence="3 4">
    <name type="scientific">Psychroflexus torquis (strain ATCC 700755 / CIP 106069 / ACAM 623)</name>
    <dbReference type="NCBI Taxonomy" id="313595"/>
    <lineage>
        <taxon>Bacteria</taxon>
        <taxon>Pseudomonadati</taxon>
        <taxon>Bacteroidota</taxon>
        <taxon>Flavobacteriia</taxon>
        <taxon>Flavobacteriales</taxon>
        <taxon>Flavobacteriaceae</taxon>
        <taxon>Psychroflexus</taxon>
    </lineage>
</organism>
<dbReference type="Pfam" id="PF01368">
    <property type="entry name" value="DHH"/>
    <property type="match status" value="1"/>
</dbReference>
<proteinExistence type="predicted"/>
<feature type="domain" description="DHHA1" evidence="2">
    <location>
        <begin position="249"/>
        <end position="324"/>
    </location>
</feature>
<dbReference type="PANTHER" id="PTHR47618">
    <property type="entry name" value="BIFUNCTIONAL OLIGORIBONUCLEASE AND PAP PHOSPHATASE NRNA"/>
    <property type="match status" value="1"/>
</dbReference>
<dbReference type="OrthoDB" id="9803668at2"/>
<name>K4IEQ3_PSYTT</name>
<keyword evidence="4" id="KW-1185">Reference proteome</keyword>
<dbReference type="InterPro" id="IPR003156">
    <property type="entry name" value="DHHA1_dom"/>
</dbReference>
<evidence type="ECO:0000259" key="2">
    <source>
        <dbReference type="Pfam" id="PF02272"/>
    </source>
</evidence>
<evidence type="ECO:0000313" key="3">
    <source>
        <dbReference type="EMBL" id="AFU67561.1"/>
    </source>
</evidence>
<gene>
    <name evidence="3" type="ordered locus">P700755_000538</name>
</gene>
<dbReference type="HOGENOM" id="CLU_039720_0_0_10"/>
<dbReference type="Proteomes" id="UP000008514">
    <property type="component" value="Chromosome"/>
</dbReference>
<dbReference type="EMBL" id="CP003879">
    <property type="protein sequence ID" value="AFU67561.1"/>
    <property type="molecule type" value="Genomic_DNA"/>
</dbReference>
<dbReference type="PANTHER" id="PTHR47618:SF1">
    <property type="entry name" value="BIFUNCTIONAL OLIGORIBONUCLEASE AND PAP PHOSPHATASE NRNA"/>
    <property type="match status" value="1"/>
</dbReference>
<dbReference type="Pfam" id="PF02272">
    <property type="entry name" value="DHHA1"/>
    <property type="match status" value="1"/>
</dbReference>
<dbReference type="GO" id="GO:0003676">
    <property type="term" value="F:nucleic acid binding"/>
    <property type="evidence" value="ECO:0007669"/>
    <property type="project" value="InterPro"/>
</dbReference>
<reference evidence="3" key="2">
    <citation type="submission" date="2012-09" db="EMBL/GenBank/DDBJ databases">
        <title>The complete sequence of Psychroflexus torquis an extreme psychrophile from sea-ice that is stimulated by light.</title>
        <authorList>
            <person name="Feng S."/>
            <person name="Powell S.M."/>
            <person name="Bowman J.P."/>
        </authorList>
    </citation>
    <scope>NUCLEOTIDE SEQUENCE [LARGE SCALE GENOMIC DNA]</scope>
    <source>
        <strain evidence="3">ATCC 700755</strain>
    </source>
</reference>
<dbReference type="AlphaFoldDB" id="K4IEQ3"/>
<dbReference type="Gene3D" id="3.90.1640.10">
    <property type="entry name" value="inorganic pyrophosphatase (n-terminal core)"/>
    <property type="match status" value="1"/>
</dbReference>
<dbReference type="InterPro" id="IPR038763">
    <property type="entry name" value="DHH_sf"/>
</dbReference>
<dbReference type="InterPro" id="IPR051319">
    <property type="entry name" value="Oligoribo/pAp-PDE_c-di-AMP_PDE"/>
</dbReference>
<dbReference type="SUPFAM" id="SSF64182">
    <property type="entry name" value="DHH phosphoesterases"/>
    <property type="match status" value="1"/>
</dbReference>